<dbReference type="PANTHER" id="PTHR32243">
    <property type="entry name" value="MALTOSE TRANSPORT SYSTEM PERMEASE-RELATED"/>
    <property type="match status" value="1"/>
</dbReference>
<comment type="similarity">
    <text evidence="7">Belongs to the binding-protein-dependent transport system permease family.</text>
</comment>
<dbReference type="GO" id="GO:0055085">
    <property type="term" value="P:transmembrane transport"/>
    <property type="evidence" value="ECO:0007669"/>
    <property type="project" value="InterPro"/>
</dbReference>
<protein>
    <submittedName>
        <fullName evidence="9">ABC transporter</fullName>
    </submittedName>
</protein>
<feature type="transmembrane region" description="Helical" evidence="7">
    <location>
        <begin position="256"/>
        <end position="280"/>
    </location>
</feature>
<keyword evidence="3" id="KW-1003">Cell membrane</keyword>
<evidence type="ECO:0000256" key="1">
    <source>
        <dbReference type="ARBA" id="ARBA00004651"/>
    </source>
</evidence>
<dbReference type="PANTHER" id="PTHR32243:SF24">
    <property type="entry name" value="DIACETYLCHITOBIOSE UPTAKE SYSTEM PERMEASE PROTEIN NGCG"/>
    <property type="match status" value="1"/>
</dbReference>
<evidence type="ECO:0000256" key="6">
    <source>
        <dbReference type="ARBA" id="ARBA00023136"/>
    </source>
</evidence>
<evidence type="ECO:0000256" key="3">
    <source>
        <dbReference type="ARBA" id="ARBA00022475"/>
    </source>
</evidence>
<dbReference type="InterPro" id="IPR000515">
    <property type="entry name" value="MetI-like"/>
</dbReference>
<dbReference type="GO" id="GO:0005886">
    <property type="term" value="C:plasma membrane"/>
    <property type="evidence" value="ECO:0007669"/>
    <property type="project" value="UniProtKB-SubCell"/>
</dbReference>
<feature type="transmembrane region" description="Helical" evidence="7">
    <location>
        <begin position="157"/>
        <end position="176"/>
    </location>
</feature>
<dbReference type="Pfam" id="PF00528">
    <property type="entry name" value="BPD_transp_1"/>
    <property type="match status" value="1"/>
</dbReference>
<proteinExistence type="inferred from homology"/>
<keyword evidence="6 7" id="KW-0472">Membrane</keyword>
<keyword evidence="4 7" id="KW-0812">Transmembrane</keyword>
<organism evidence="9 10">
    <name type="scientific">Clostridium isatidis</name>
    <dbReference type="NCBI Taxonomy" id="182773"/>
    <lineage>
        <taxon>Bacteria</taxon>
        <taxon>Bacillati</taxon>
        <taxon>Bacillota</taxon>
        <taxon>Clostridia</taxon>
        <taxon>Eubacteriales</taxon>
        <taxon>Clostridiaceae</taxon>
        <taxon>Clostridium</taxon>
    </lineage>
</organism>
<feature type="transmembrane region" description="Helical" evidence="7">
    <location>
        <begin position="80"/>
        <end position="104"/>
    </location>
</feature>
<evidence type="ECO:0000256" key="5">
    <source>
        <dbReference type="ARBA" id="ARBA00022989"/>
    </source>
</evidence>
<evidence type="ECO:0000256" key="4">
    <source>
        <dbReference type="ARBA" id="ARBA00022692"/>
    </source>
</evidence>
<evidence type="ECO:0000256" key="7">
    <source>
        <dbReference type="RuleBase" id="RU363032"/>
    </source>
</evidence>
<feature type="domain" description="ABC transmembrane type-1" evidence="8">
    <location>
        <begin position="81"/>
        <end position="280"/>
    </location>
</feature>
<dbReference type="EMBL" id="CP016786">
    <property type="protein sequence ID" value="ASW44316.1"/>
    <property type="molecule type" value="Genomic_DNA"/>
</dbReference>
<dbReference type="RefSeq" id="WP_119866440.1">
    <property type="nucleotide sequence ID" value="NZ_CP016786.1"/>
</dbReference>
<gene>
    <name evidence="9" type="ORF">BEN51_12995</name>
</gene>
<dbReference type="CDD" id="cd06261">
    <property type="entry name" value="TM_PBP2"/>
    <property type="match status" value="1"/>
</dbReference>
<keyword evidence="5 7" id="KW-1133">Transmembrane helix</keyword>
<keyword evidence="10" id="KW-1185">Reference proteome</keyword>
<dbReference type="Proteomes" id="UP000264883">
    <property type="component" value="Chromosome"/>
</dbReference>
<feature type="transmembrane region" description="Helical" evidence="7">
    <location>
        <begin position="116"/>
        <end position="137"/>
    </location>
</feature>
<comment type="subcellular location">
    <subcellularLocation>
        <location evidence="1 7">Cell membrane</location>
        <topology evidence="1 7">Multi-pass membrane protein</topology>
    </subcellularLocation>
</comment>
<evidence type="ECO:0000259" key="8">
    <source>
        <dbReference type="PROSITE" id="PS50928"/>
    </source>
</evidence>
<evidence type="ECO:0000313" key="9">
    <source>
        <dbReference type="EMBL" id="ASW44316.1"/>
    </source>
</evidence>
<evidence type="ECO:0000313" key="10">
    <source>
        <dbReference type="Proteomes" id="UP000264883"/>
    </source>
</evidence>
<sequence length="295" mass="32982">MKDVKKNKVSSARNLYKIFIYIALITLAVSIIVPVAWVFMASLKSNAEFVGKDINPFAFPKKLIWENFVIAFGKAKMGEYLLNSVIVTALALVLLLIVALPASYCLARFNFKGKKFISTGFMAGLFINVNYIVVPIFLMLSSANKIFGVKFFLNNRFILALVYASTALPFTIYLLTGYFKTLSKAYEEAALIDGCGYFKTMIKIMIPMARSSVITVILFNFLAFWNEYIIAFTLMTTRNKTLPVGLQNLMAVEKTATNYGIMYAGLVIVMLPTLILYILLQKKLTQGMSLGGLKD</sequence>
<feature type="transmembrane region" description="Helical" evidence="7">
    <location>
        <begin position="20"/>
        <end position="40"/>
    </location>
</feature>
<keyword evidence="2 7" id="KW-0813">Transport</keyword>
<evidence type="ECO:0000256" key="2">
    <source>
        <dbReference type="ARBA" id="ARBA00022448"/>
    </source>
</evidence>
<dbReference type="AlphaFoldDB" id="A0A343JFK8"/>
<dbReference type="OrthoDB" id="156617at2"/>
<accession>A0A343JFK8</accession>
<dbReference type="PROSITE" id="PS50928">
    <property type="entry name" value="ABC_TM1"/>
    <property type="match status" value="1"/>
</dbReference>
<reference evidence="9 10" key="1">
    <citation type="submission" date="2016-08" db="EMBL/GenBank/DDBJ databases">
        <title>Complete Genome Sequence Of The Indigo Reducing Clostridium isatidis DSM15098.</title>
        <authorList>
            <person name="Little G.T."/>
            <person name="Minton N.P."/>
        </authorList>
    </citation>
    <scope>NUCLEOTIDE SEQUENCE [LARGE SCALE GENOMIC DNA]</scope>
    <source>
        <strain evidence="9 10">DSM 15098</strain>
    </source>
</reference>
<dbReference type="SUPFAM" id="SSF161098">
    <property type="entry name" value="MetI-like"/>
    <property type="match status" value="1"/>
</dbReference>
<dbReference type="InterPro" id="IPR050901">
    <property type="entry name" value="BP-dep_ABC_trans_perm"/>
</dbReference>
<dbReference type="KEGG" id="cia:BEN51_12995"/>
<name>A0A343JFK8_9CLOT</name>
<feature type="transmembrane region" description="Helical" evidence="7">
    <location>
        <begin position="213"/>
        <end position="236"/>
    </location>
</feature>
<dbReference type="InterPro" id="IPR035906">
    <property type="entry name" value="MetI-like_sf"/>
</dbReference>
<dbReference type="Gene3D" id="1.10.3720.10">
    <property type="entry name" value="MetI-like"/>
    <property type="match status" value="1"/>
</dbReference>